<keyword evidence="3" id="KW-0548">Nucleotidyltransferase</keyword>
<dbReference type="SUPFAM" id="SSF56672">
    <property type="entry name" value="DNA/RNA polymerases"/>
    <property type="match status" value="1"/>
</dbReference>
<dbReference type="InterPro" id="IPR043502">
    <property type="entry name" value="DNA/RNA_pol_sf"/>
</dbReference>
<feature type="domain" description="RNA-dependent RNA polymerase alsuviricetes" evidence="4">
    <location>
        <begin position="2"/>
        <end position="62"/>
    </location>
</feature>
<dbReference type="GO" id="GO:0003723">
    <property type="term" value="F:RNA binding"/>
    <property type="evidence" value="ECO:0007669"/>
    <property type="project" value="InterPro"/>
</dbReference>
<protein>
    <submittedName>
        <fullName evidence="5">p10</fullName>
    </submittedName>
</protein>
<accession>Q2A075</accession>
<keyword evidence="2" id="KW-0808">Transferase</keyword>
<organism evidence="5">
    <name type="scientific">Grapevine leafroll-associated virus 9</name>
    <dbReference type="NCBI Taxonomy" id="184610"/>
    <lineage>
        <taxon>Viruses</taxon>
        <taxon>Riboviria</taxon>
        <taxon>Orthornavirae</taxon>
        <taxon>Kitrinoviricota</taxon>
        <taxon>Alsuviricetes</taxon>
        <taxon>Martellivirales</taxon>
        <taxon>Closteroviridae</taxon>
        <taxon>Ampelovirus</taxon>
    </lineage>
</organism>
<evidence type="ECO:0000256" key="3">
    <source>
        <dbReference type="ARBA" id="ARBA00022695"/>
    </source>
</evidence>
<name>Q2A075_9CLOS</name>
<evidence type="ECO:0000256" key="1">
    <source>
        <dbReference type="ARBA" id="ARBA00022484"/>
    </source>
</evidence>
<evidence type="ECO:0000256" key="2">
    <source>
        <dbReference type="ARBA" id="ARBA00022679"/>
    </source>
</evidence>
<dbReference type="Pfam" id="PF00978">
    <property type="entry name" value="RdRP_2"/>
    <property type="match status" value="1"/>
</dbReference>
<dbReference type="InterPro" id="IPR001788">
    <property type="entry name" value="RNA-dep_RNA_pol_alsuvir"/>
</dbReference>
<dbReference type="GO" id="GO:0003968">
    <property type="term" value="F:RNA-directed RNA polymerase activity"/>
    <property type="evidence" value="ECO:0007669"/>
    <property type="project" value="UniProtKB-KW"/>
</dbReference>
<sequence>MYFCGKFLVTDGLKTHVVPDPLKLFVKLGKERPTSDKILKENWRSFFDVTKAYSNNTVLENLVDQSLWNILDRTTHMLLFVQSIR</sequence>
<evidence type="ECO:0000313" key="5">
    <source>
        <dbReference type="EMBL" id="AAQ63808.1"/>
    </source>
</evidence>
<dbReference type="GO" id="GO:0006351">
    <property type="term" value="P:DNA-templated transcription"/>
    <property type="evidence" value="ECO:0007669"/>
    <property type="project" value="InterPro"/>
</dbReference>
<keyword evidence="1" id="KW-0696">RNA-directed RNA polymerase</keyword>
<proteinExistence type="predicted"/>
<dbReference type="EMBL" id="AY297819">
    <property type="protein sequence ID" value="AAQ63808.1"/>
    <property type="molecule type" value="Genomic_RNA"/>
</dbReference>
<evidence type="ECO:0000259" key="4">
    <source>
        <dbReference type="Pfam" id="PF00978"/>
    </source>
</evidence>
<reference evidence="5" key="1">
    <citation type="submission" date="2003-05" db="EMBL/GenBank/DDBJ databases">
        <title>Complete nucleotide sequence, genome organization and phylogenetic analysis of eight open reading frames of grapevine leafroll associated virus 9.</title>
        <authorList>
            <person name="Alkowni R."/>
            <person name="Rowhani A."/>
        </authorList>
    </citation>
    <scope>NUCLEOTIDE SEQUENCE</scope>
</reference>